<protein>
    <submittedName>
        <fullName evidence="1">Uncharacterized protein</fullName>
    </submittedName>
</protein>
<evidence type="ECO:0000313" key="2">
    <source>
        <dbReference type="Proteomes" id="UP000315389"/>
    </source>
</evidence>
<comment type="caution">
    <text evidence="1">The sequence shown here is derived from an EMBL/GenBank/DDBJ whole genome shotgun (WGS) entry which is preliminary data.</text>
</comment>
<sequence length="39" mass="4656">MRHNLGLDNPDEVSCEDRIDLLEEHLRRDNRHVLITLAF</sequence>
<evidence type="ECO:0000313" key="1">
    <source>
        <dbReference type="EMBL" id="TQL64191.1"/>
    </source>
</evidence>
<organism evidence="1 2">
    <name type="scientific">Rarobacter faecitabidus</name>
    <dbReference type="NCBI Taxonomy" id="13243"/>
    <lineage>
        <taxon>Bacteria</taxon>
        <taxon>Bacillati</taxon>
        <taxon>Actinomycetota</taxon>
        <taxon>Actinomycetes</taxon>
        <taxon>Micrococcales</taxon>
        <taxon>Rarobacteraceae</taxon>
        <taxon>Rarobacter</taxon>
    </lineage>
</organism>
<keyword evidence="2" id="KW-1185">Reference proteome</keyword>
<dbReference type="EMBL" id="VFOS01000001">
    <property type="protein sequence ID" value="TQL64191.1"/>
    <property type="molecule type" value="Genomic_DNA"/>
</dbReference>
<dbReference type="AlphaFoldDB" id="A0A542ZV51"/>
<dbReference type="Proteomes" id="UP000315389">
    <property type="component" value="Unassembled WGS sequence"/>
</dbReference>
<gene>
    <name evidence="1" type="ORF">FB461_0683</name>
</gene>
<reference evidence="1 2" key="1">
    <citation type="submission" date="2019-06" db="EMBL/GenBank/DDBJ databases">
        <title>Sequencing the genomes of 1000 actinobacteria strains.</title>
        <authorList>
            <person name="Klenk H.-P."/>
        </authorList>
    </citation>
    <scope>NUCLEOTIDE SEQUENCE [LARGE SCALE GENOMIC DNA]</scope>
    <source>
        <strain evidence="1 2">DSM 4813</strain>
    </source>
</reference>
<name>A0A542ZV51_RARFA</name>
<proteinExistence type="predicted"/>
<accession>A0A542ZV51</accession>